<dbReference type="InterPro" id="IPR049084">
    <property type="entry name" value="AceES-2"/>
</dbReference>
<dbReference type="Proteomes" id="UP000054047">
    <property type="component" value="Unassembled WGS sequence"/>
</dbReference>
<feature type="region of interest" description="Disordered" evidence="1">
    <location>
        <begin position="1"/>
        <end position="34"/>
    </location>
</feature>
<keyword evidence="2" id="KW-1133">Transmembrane helix</keyword>
<dbReference type="AlphaFoldDB" id="A0A0C2D2E4"/>
<gene>
    <name evidence="3" type="ORF">ANCDUO_06174</name>
</gene>
<evidence type="ECO:0000313" key="4">
    <source>
        <dbReference type="Proteomes" id="UP000054047"/>
    </source>
</evidence>
<dbReference type="EMBL" id="KN728600">
    <property type="protein sequence ID" value="KIH63528.1"/>
    <property type="molecule type" value="Genomic_DNA"/>
</dbReference>
<dbReference type="Pfam" id="PF21556">
    <property type="entry name" value="AceES-2"/>
    <property type="match status" value="1"/>
</dbReference>
<protein>
    <submittedName>
        <fullName evidence="3">Uncharacterized protein</fullName>
    </submittedName>
</protein>
<organism evidence="3 4">
    <name type="scientific">Ancylostoma duodenale</name>
    <dbReference type="NCBI Taxonomy" id="51022"/>
    <lineage>
        <taxon>Eukaryota</taxon>
        <taxon>Metazoa</taxon>
        <taxon>Ecdysozoa</taxon>
        <taxon>Nematoda</taxon>
        <taxon>Chromadorea</taxon>
        <taxon>Rhabditida</taxon>
        <taxon>Rhabditina</taxon>
        <taxon>Rhabditomorpha</taxon>
        <taxon>Strongyloidea</taxon>
        <taxon>Ancylostomatidae</taxon>
        <taxon>Ancylostomatinae</taxon>
        <taxon>Ancylostoma</taxon>
    </lineage>
</organism>
<dbReference type="Gene3D" id="2.40.50.780">
    <property type="match status" value="1"/>
</dbReference>
<keyword evidence="4" id="KW-1185">Reference proteome</keyword>
<evidence type="ECO:0000256" key="1">
    <source>
        <dbReference type="SAM" id="MobiDB-lite"/>
    </source>
</evidence>
<sequence>MTRHTTGQNGVKGSVERTPPPNGTNAEEKEEDCVGRKKLRGQDIHGYYMTNSDLETTVIIQSKGTGYCSSWKTQVYNRMRTLVVLIVLLAFQVAARTANLKCLKTDSITKKEMDDAVFVAEVEVKSTGAEGGNMGGTIKDYFVYTLEYVKIFYTYYDWFSEYKMKRDAPKELKINKKCPNASLEEGERYVLGSKMYEEADFNFVKPLINVTNGEWKLINGTKN</sequence>
<feature type="compositionally biased region" description="Polar residues" evidence="1">
    <location>
        <begin position="1"/>
        <end position="11"/>
    </location>
</feature>
<dbReference type="OrthoDB" id="10501590at2759"/>
<keyword evidence="2" id="KW-0472">Membrane</keyword>
<keyword evidence="2" id="KW-0812">Transmembrane</keyword>
<evidence type="ECO:0000313" key="3">
    <source>
        <dbReference type="EMBL" id="KIH63528.1"/>
    </source>
</evidence>
<feature type="transmembrane region" description="Helical" evidence="2">
    <location>
        <begin position="79"/>
        <end position="95"/>
    </location>
</feature>
<evidence type="ECO:0000256" key="2">
    <source>
        <dbReference type="SAM" id="Phobius"/>
    </source>
</evidence>
<reference evidence="3 4" key="1">
    <citation type="submission" date="2013-12" db="EMBL/GenBank/DDBJ databases">
        <title>Draft genome of the parsitic nematode Ancylostoma duodenale.</title>
        <authorList>
            <person name="Mitreva M."/>
        </authorList>
    </citation>
    <scope>NUCLEOTIDE SEQUENCE [LARGE SCALE GENOMIC DNA]</scope>
    <source>
        <strain evidence="3 4">Zhejiang</strain>
    </source>
</reference>
<name>A0A0C2D2E4_9BILA</name>
<accession>A0A0C2D2E4</accession>
<proteinExistence type="predicted"/>